<evidence type="ECO:0000256" key="1">
    <source>
        <dbReference type="ARBA" id="ARBA00023015"/>
    </source>
</evidence>
<evidence type="ECO:0000259" key="4">
    <source>
        <dbReference type="PROSITE" id="PS50043"/>
    </source>
</evidence>
<dbReference type="RefSeq" id="WP_183593575.1">
    <property type="nucleotide sequence ID" value="NZ_JACHWR010000002.1"/>
</dbReference>
<reference evidence="5 6" key="1">
    <citation type="submission" date="2020-08" db="EMBL/GenBank/DDBJ databases">
        <title>Sequencing the genomes of 1000 actinobacteria strains.</title>
        <authorList>
            <person name="Klenk H.-P."/>
        </authorList>
    </citation>
    <scope>NUCLEOTIDE SEQUENCE [LARGE SCALE GENOMIC DNA]</scope>
    <source>
        <strain evidence="5 6">DSM 105498</strain>
    </source>
</reference>
<dbReference type="SMART" id="SM00421">
    <property type="entry name" value="HTH_LUXR"/>
    <property type="match status" value="1"/>
</dbReference>
<dbReference type="Proteomes" id="UP000589626">
    <property type="component" value="Unassembled WGS sequence"/>
</dbReference>
<feature type="domain" description="HTH luxR-type" evidence="4">
    <location>
        <begin position="680"/>
        <end position="745"/>
    </location>
</feature>
<dbReference type="EMBL" id="JACHWR010000002">
    <property type="protein sequence ID" value="MBB3043805.1"/>
    <property type="molecule type" value="Genomic_DNA"/>
</dbReference>
<keyword evidence="3" id="KW-0804">Transcription</keyword>
<dbReference type="GO" id="GO:0006355">
    <property type="term" value="P:regulation of DNA-templated transcription"/>
    <property type="evidence" value="ECO:0007669"/>
    <property type="project" value="InterPro"/>
</dbReference>
<dbReference type="InterPro" id="IPR036388">
    <property type="entry name" value="WH-like_DNA-bd_sf"/>
</dbReference>
<keyword evidence="2" id="KW-0238">DNA-binding</keyword>
<dbReference type="SUPFAM" id="SSF52540">
    <property type="entry name" value="P-loop containing nucleoside triphosphate hydrolases"/>
    <property type="match status" value="1"/>
</dbReference>
<dbReference type="PROSITE" id="PS50043">
    <property type="entry name" value="HTH_LUXR_2"/>
    <property type="match status" value="1"/>
</dbReference>
<dbReference type="PANTHER" id="PTHR44688:SF16">
    <property type="entry name" value="DNA-BINDING TRANSCRIPTIONAL ACTIVATOR DEVR_DOSR"/>
    <property type="match status" value="1"/>
</dbReference>
<dbReference type="Gene3D" id="1.10.10.10">
    <property type="entry name" value="Winged helix-like DNA-binding domain superfamily/Winged helix DNA-binding domain"/>
    <property type="match status" value="1"/>
</dbReference>
<dbReference type="Pfam" id="PF25873">
    <property type="entry name" value="WHD_MalT"/>
    <property type="match status" value="1"/>
</dbReference>
<evidence type="ECO:0000313" key="6">
    <source>
        <dbReference type="Proteomes" id="UP000589626"/>
    </source>
</evidence>
<keyword evidence="1" id="KW-0805">Transcription regulation</keyword>
<organism evidence="5 6">
    <name type="scientific">Nocardioides soli</name>
    <dbReference type="NCBI Taxonomy" id="1036020"/>
    <lineage>
        <taxon>Bacteria</taxon>
        <taxon>Bacillati</taxon>
        <taxon>Actinomycetota</taxon>
        <taxon>Actinomycetes</taxon>
        <taxon>Propionibacteriales</taxon>
        <taxon>Nocardioidaceae</taxon>
        <taxon>Nocardioides</taxon>
    </lineage>
</organism>
<dbReference type="InterPro" id="IPR059106">
    <property type="entry name" value="WHD_MalT"/>
</dbReference>
<comment type="caution">
    <text evidence="5">The sequence shown here is derived from an EMBL/GenBank/DDBJ whole genome shotgun (WGS) entry which is preliminary data.</text>
</comment>
<dbReference type="InterPro" id="IPR016032">
    <property type="entry name" value="Sig_transdc_resp-reg_C-effctor"/>
</dbReference>
<gene>
    <name evidence="5" type="ORF">FHU40_003623</name>
</gene>
<dbReference type="Gene3D" id="3.40.50.300">
    <property type="entry name" value="P-loop containing nucleotide triphosphate hydrolases"/>
    <property type="match status" value="1"/>
</dbReference>
<evidence type="ECO:0000256" key="3">
    <source>
        <dbReference type="ARBA" id="ARBA00023163"/>
    </source>
</evidence>
<dbReference type="AlphaFoldDB" id="A0A7W4Z3K3"/>
<dbReference type="InterPro" id="IPR000792">
    <property type="entry name" value="Tscrpt_reg_LuxR_C"/>
</dbReference>
<accession>A0A7W4Z3K3</accession>
<evidence type="ECO:0000313" key="5">
    <source>
        <dbReference type="EMBL" id="MBB3043805.1"/>
    </source>
</evidence>
<dbReference type="SUPFAM" id="SSF46894">
    <property type="entry name" value="C-terminal effector domain of the bipartite response regulators"/>
    <property type="match status" value="1"/>
</dbReference>
<dbReference type="CDD" id="cd06170">
    <property type="entry name" value="LuxR_C_like"/>
    <property type="match status" value="1"/>
</dbReference>
<sequence length="748" mass="79225">MATTVGGAEKPPMPRPGIGGAVVVPLAKTRRPRPFRGAITRTALIGRLTASAEDVLLVLAPAGFGKTTLVAQWADAAGRPVAWTTAGATDHDPVVLMSSILAAIGQAGVGLVLPAGILTGDEPAFSRRVLPSFQRAVESIRRPVTLVVDDLHAMAGSPATAVLEAAVDSLPEGSQVTLVGRSRPDLPLDLWRGRGRLSSVGPDELAFSPAEVQEYLRRALERTPAIDETQGVHRLTAGWPVGVYLQALSLARRGALSDTAAREVHDFMDTEVLSGVSGEIAGFLRRTSILASLSGALCDHVLEDTTSSDLLRRVEKATLLVSRLEGPGGWYRTHPLLRERLSDTLLVEEPALTARLHSRAAQWYAERGHEDEAMAHAVEGDDHELLGSLMWEYGAQALMLGRSTTVQHWLARVPPDVSATSPGVALTAAWTAAENADGPSVERWVASARIGLGEDWSTRLDRSTMEPGLALLVVLGGALPTADARDLAGAAAAALPTNNWVRSLGLMVHGWLQVLAGSFDEGLATLEHSRAVADSIGIGTTAVEAPAVMGFLHVTRGDLKSAALMAAAARAAWNAHHMRDSAPATALLFGLTSYLEVGRGQFDTARADLARTEPLTTDLARAMPSVAVLVDAFSAQSWAMIGDGGSARNALDRADRTRALGPPSAWLDDVLGASHRAVAARSPLAALTPGELRVWHQLRTVQTVREIAEVLYLSPDTVKTHMAAIYRKLGVTSRRQALAIVDEVADLP</sequence>
<dbReference type="Gene3D" id="1.25.40.10">
    <property type="entry name" value="Tetratricopeptide repeat domain"/>
    <property type="match status" value="1"/>
</dbReference>
<dbReference type="PANTHER" id="PTHR44688">
    <property type="entry name" value="DNA-BINDING TRANSCRIPTIONAL ACTIVATOR DEVR_DOSR"/>
    <property type="match status" value="1"/>
</dbReference>
<dbReference type="InterPro" id="IPR011990">
    <property type="entry name" value="TPR-like_helical_dom_sf"/>
</dbReference>
<proteinExistence type="predicted"/>
<protein>
    <submittedName>
        <fullName evidence="5">LuxR family maltose regulon positive regulatory protein</fullName>
    </submittedName>
</protein>
<dbReference type="InterPro" id="IPR027417">
    <property type="entry name" value="P-loop_NTPase"/>
</dbReference>
<name>A0A7W4Z3K3_9ACTN</name>
<evidence type="ECO:0000256" key="2">
    <source>
        <dbReference type="ARBA" id="ARBA00023125"/>
    </source>
</evidence>
<dbReference type="Pfam" id="PF00196">
    <property type="entry name" value="GerE"/>
    <property type="match status" value="1"/>
</dbReference>
<keyword evidence="6" id="KW-1185">Reference proteome</keyword>
<dbReference type="GO" id="GO:0003677">
    <property type="term" value="F:DNA binding"/>
    <property type="evidence" value="ECO:0007669"/>
    <property type="project" value="UniProtKB-KW"/>
</dbReference>